<keyword evidence="2" id="KW-1185">Reference proteome</keyword>
<dbReference type="OrthoDB" id="8263000at2"/>
<protein>
    <submittedName>
        <fullName evidence="1">Uncharacterized protein</fullName>
    </submittedName>
</protein>
<gene>
    <name evidence="1" type="ORF">VQ7734_00460</name>
</gene>
<dbReference type="Proteomes" id="UP000184600">
    <property type="component" value="Unassembled WGS sequence"/>
</dbReference>
<organism evidence="1 2">
    <name type="scientific">Vibrio quintilis</name>
    <dbReference type="NCBI Taxonomy" id="1117707"/>
    <lineage>
        <taxon>Bacteria</taxon>
        <taxon>Pseudomonadati</taxon>
        <taxon>Pseudomonadota</taxon>
        <taxon>Gammaproteobacteria</taxon>
        <taxon>Vibrionales</taxon>
        <taxon>Vibrionaceae</taxon>
        <taxon>Vibrio</taxon>
    </lineage>
</organism>
<reference evidence="2" key="1">
    <citation type="submission" date="2016-12" db="EMBL/GenBank/DDBJ databases">
        <authorList>
            <person name="Rodrigo-Torres L."/>
            <person name="Arahal R.D."/>
            <person name="Lucena T."/>
        </authorList>
    </citation>
    <scope>NUCLEOTIDE SEQUENCE [LARGE SCALE GENOMIC DNA]</scope>
</reference>
<dbReference type="AlphaFoldDB" id="A0A1M7YQ28"/>
<dbReference type="RefSeq" id="WP_073579652.1">
    <property type="nucleotide sequence ID" value="NZ_AP024897.1"/>
</dbReference>
<sequence length="786" mass="90363">MPVTISKRGNRDNPDSFEQLFQLGLTYIQQLSGHIWTDYNTHDPGVTILEQVCFALTDLIYRSDFTVADYLTGPDGSIDYTLQGLAHPAEILQAIPQQSEDYRCWLMAALPELAQVSVQPGPAHDGIWQINARLYPVHQQNLNETERAAQAKAAIAAAYHQVRHLGEDLGQIRLITDTPLSLHATIDICDDIHDPNALAAMIYHQTSQWLQQDSLTTHPAELKAQLLAIADIHHMPHFELLAHGEFPEQADGDVDEDSLPAPNHTLPAHACLMIPAQPDALNLTLRQQGNTVRLDTADIRLYYQQLQDKNRPEPENDEMQTLPSGTFYDLAQYESVQQLFPRTYHLSAGHPAHYHPRQQSERHQLRSYLLLFDQLMANFCADLGQIRTLYSTQINAPHSYQTQPLTGQQFSHIGQHYPDDIRQRLRQLQDQFDNYPERKGRIFDYLLALYGESYPDTFHQQFNPYGSTRELQWRLLRHKQQFIRNIVPLTARRGLGPDLRQPHDPGGYARRLSLLLGLRTEEEDTFSRTITQYLLNVVSDDHFTASPAGQKILFRLQEPLLSQMEAVPERPDHLRLTGQQTRQIRAAVMAFSDQTIPQTLLCKGMTHHAYRILQRTQNGEYQLFLHFAGQQWLYIGRQRKKSKLIQFCHYLQQWLMRLNRESEGLYAVEHLLLRPAQTTDTTSYAHQVSIVLPGFTARHNNPRFRQQAEALIRSNSPAHLLIHVHWLSFYTFKSFEALYLEWRTHRARLCRQPDAGQPELSHVDTLAERLLQCLSQPDVAQGGLTL</sequence>
<evidence type="ECO:0000313" key="1">
    <source>
        <dbReference type="EMBL" id="SHO54742.1"/>
    </source>
</evidence>
<dbReference type="STRING" id="1117707.VQ7734_00460"/>
<evidence type="ECO:0000313" key="2">
    <source>
        <dbReference type="Proteomes" id="UP000184600"/>
    </source>
</evidence>
<name>A0A1M7YQ28_9VIBR</name>
<accession>A0A1M7YQ28</accession>
<proteinExistence type="predicted"/>
<dbReference type="EMBL" id="FRFG01000007">
    <property type="protein sequence ID" value="SHO54742.1"/>
    <property type="molecule type" value="Genomic_DNA"/>
</dbReference>